<name>A0ABS9BIB1_9BACT</name>
<keyword evidence="4" id="KW-1185">Reference proteome</keyword>
<dbReference type="SMART" id="SM00245">
    <property type="entry name" value="TSPc"/>
    <property type="match status" value="1"/>
</dbReference>
<accession>A0ABS9BIB1</accession>
<sequence length="501" mass="57027">MRNFFLRKFLLFGCLLALLQSCAVSGTKWSPSETYAPEQLKKDYKLFRSVLEESHPSLYWYTPKDSMDYYFDWGYRQLTDSMTEPQFRSVLSYVIAKVKCGHTSTRYSRKFLRFLDTARLPQFPISIKALDNDTIVINNNLQKGNLLVKRGTILTSLNKVPIQKIVDSLARHIPADGNNEQYLMQTLSNRGAFGGWLRLVAGYSNTYELGYLDSTGKEETISFRLIEPPKKDSVKKPIVPEVVKPWKRREQRARSLERARSLQIDTGLSTGYLTINTFNNGYQLRSFLSATFSTLKKENIQHLVIDIRSNGGGNVAHSTFLTRKIVSEPFKIADSLYAVTRKSSYKNLVRYNGLIGGLMHFITRKKSDGHYHFGYFERKTFKPSKRHHYNGNVYVLTSPNSFSAAALFAAKVKGQKNVTLIGEETGGAAYGNSAWLIPDVRLPETGIRFRLPKFRLVIDKNAVKDGRGVQPDIEVLTTRQSLIENRDPKVEAVRALITNSQ</sequence>
<dbReference type="Gene3D" id="3.90.226.10">
    <property type="entry name" value="2-enoyl-CoA Hydratase, Chain A, domain 1"/>
    <property type="match status" value="1"/>
</dbReference>
<dbReference type="EMBL" id="JAKEVY010000003">
    <property type="protein sequence ID" value="MCF1715454.1"/>
    <property type="molecule type" value="Genomic_DNA"/>
</dbReference>
<feature type="signal peptide" evidence="1">
    <location>
        <begin position="1"/>
        <end position="23"/>
    </location>
</feature>
<dbReference type="InterPro" id="IPR029045">
    <property type="entry name" value="ClpP/crotonase-like_dom_sf"/>
</dbReference>
<dbReference type="PROSITE" id="PS51257">
    <property type="entry name" value="PROKAR_LIPOPROTEIN"/>
    <property type="match status" value="1"/>
</dbReference>
<evidence type="ECO:0000256" key="1">
    <source>
        <dbReference type="SAM" id="SignalP"/>
    </source>
</evidence>
<organism evidence="3 4">
    <name type="scientific">Flavihumibacter fluminis</name>
    <dbReference type="NCBI Taxonomy" id="2909236"/>
    <lineage>
        <taxon>Bacteria</taxon>
        <taxon>Pseudomonadati</taxon>
        <taxon>Bacteroidota</taxon>
        <taxon>Chitinophagia</taxon>
        <taxon>Chitinophagales</taxon>
        <taxon>Chitinophagaceae</taxon>
        <taxon>Flavihumibacter</taxon>
    </lineage>
</organism>
<dbReference type="RefSeq" id="WP_234866407.1">
    <property type="nucleotide sequence ID" value="NZ_JAKEVY010000003.1"/>
</dbReference>
<proteinExistence type="predicted"/>
<dbReference type="SUPFAM" id="SSF52096">
    <property type="entry name" value="ClpP/crotonase"/>
    <property type="match status" value="1"/>
</dbReference>
<keyword evidence="1" id="KW-0732">Signal</keyword>
<gene>
    <name evidence="3" type="ORF">L0U88_12530</name>
</gene>
<evidence type="ECO:0000313" key="3">
    <source>
        <dbReference type="EMBL" id="MCF1715454.1"/>
    </source>
</evidence>
<dbReference type="Proteomes" id="UP001200145">
    <property type="component" value="Unassembled WGS sequence"/>
</dbReference>
<comment type="caution">
    <text evidence="3">The sequence shown here is derived from an EMBL/GenBank/DDBJ whole genome shotgun (WGS) entry which is preliminary data.</text>
</comment>
<reference evidence="3 4" key="1">
    <citation type="submission" date="2022-01" db="EMBL/GenBank/DDBJ databases">
        <title>Flavihumibacter sp. nov., isolated from sediment of a river.</title>
        <authorList>
            <person name="Liu H."/>
        </authorList>
    </citation>
    <scope>NUCLEOTIDE SEQUENCE [LARGE SCALE GENOMIC DNA]</scope>
    <source>
        <strain evidence="3 4">RY-1</strain>
    </source>
</reference>
<dbReference type="Pfam" id="PF03572">
    <property type="entry name" value="Peptidase_S41"/>
    <property type="match status" value="1"/>
</dbReference>
<feature type="chain" id="PRO_5045994626" evidence="1">
    <location>
        <begin position="24"/>
        <end position="501"/>
    </location>
</feature>
<evidence type="ECO:0000259" key="2">
    <source>
        <dbReference type="SMART" id="SM00245"/>
    </source>
</evidence>
<protein>
    <submittedName>
        <fullName evidence="3">S41 family peptidase</fullName>
    </submittedName>
</protein>
<evidence type="ECO:0000313" key="4">
    <source>
        <dbReference type="Proteomes" id="UP001200145"/>
    </source>
</evidence>
<dbReference type="InterPro" id="IPR005151">
    <property type="entry name" value="Tail-specific_protease"/>
</dbReference>
<dbReference type="PANTHER" id="PTHR32060">
    <property type="entry name" value="TAIL-SPECIFIC PROTEASE"/>
    <property type="match status" value="1"/>
</dbReference>
<dbReference type="PANTHER" id="PTHR32060:SF30">
    <property type="entry name" value="CARBOXY-TERMINAL PROCESSING PROTEASE CTPA"/>
    <property type="match status" value="1"/>
</dbReference>
<feature type="domain" description="Tail specific protease" evidence="2">
    <location>
        <begin position="218"/>
        <end position="476"/>
    </location>
</feature>